<dbReference type="GO" id="GO:0005634">
    <property type="term" value="C:nucleus"/>
    <property type="evidence" value="ECO:0007669"/>
    <property type="project" value="UniProtKB-UniRule"/>
</dbReference>
<feature type="compositionally biased region" description="Low complexity" evidence="4">
    <location>
        <begin position="243"/>
        <end position="254"/>
    </location>
</feature>
<feature type="compositionally biased region" description="Low complexity" evidence="4">
    <location>
        <begin position="198"/>
        <end position="216"/>
    </location>
</feature>
<feature type="DNA-binding region" description="HMG box" evidence="3">
    <location>
        <begin position="289"/>
        <end position="357"/>
    </location>
</feature>
<sequence length="410" mass="45251">MLSPVAPPLMTDNPYYPSNVPTPPPSASPADLPPIPEMTSFGRHLTLDDGPPSPESPKKQKGALPAYLEPTPQVYHHDDSNATWKIRPQLFHLLAPPLVSFSTRRATAPALTHQQSIYSPLPRRSYSQSMDPIRPALSSAGGTGHFNHIAMTDLGRYPSTPSSSASSSPTTMHQQHASHHILQYTNSNPNKKRKHHNSSTASSVTSSISSSAPSSPFQGQDLCTSPTLAAACTSAANMHKRSSSPSSPSSTTTTNSQFDPTGTTHSRMNSDDDKKQVDQSMFLTKNAHIKRPRNAWIHFRCHYGQALKTQDPTLRAEEISKRASRRWSLLSENEKRPWHQLAEQEKQAHKEAFPEYRYCPKRTTTVTTTINHPPATTTTIAPVHPHSPQYHLHASNDLNSSRLLKKTKKA</sequence>
<gene>
    <name evidence="6" type="primary">ABSGL_02644.1 scaffold 3684</name>
</gene>
<keyword evidence="2" id="KW-0804">Transcription</keyword>
<dbReference type="InterPro" id="IPR009071">
    <property type="entry name" value="HMG_box_dom"/>
</dbReference>
<evidence type="ECO:0000256" key="3">
    <source>
        <dbReference type="PROSITE-ProRule" id="PRU00267"/>
    </source>
</evidence>
<keyword evidence="1 3" id="KW-0238">DNA-binding</keyword>
<dbReference type="PROSITE" id="PS50118">
    <property type="entry name" value="HMG_BOX_2"/>
    <property type="match status" value="1"/>
</dbReference>
<evidence type="ECO:0000256" key="1">
    <source>
        <dbReference type="ARBA" id="ARBA00023125"/>
    </source>
</evidence>
<feature type="domain" description="HMG box" evidence="5">
    <location>
        <begin position="289"/>
        <end position="357"/>
    </location>
</feature>
<dbReference type="GO" id="GO:0000122">
    <property type="term" value="P:negative regulation of transcription by RNA polymerase II"/>
    <property type="evidence" value="ECO:0007669"/>
    <property type="project" value="TreeGrafter"/>
</dbReference>
<evidence type="ECO:0000256" key="2">
    <source>
        <dbReference type="ARBA" id="ARBA00023163"/>
    </source>
</evidence>
<dbReference type="InterPro" id="IPR036910">
    <property type="entry name" value="HMG_box_dom_sf"/>
</dbReference>
<keyword evidence="3" id="KW-0539">Nucleus</keyword>
<dbReference type="InterPro" id="IPR050140">
    <property type="entry name" value="SRY-related_HMG-box_TF-like"/>
</dbReference>
<dbReference type="PANTHER" id="PTHR10270">
    <property type="entry name" value="SOX TRANSCRIPTION FACTOR"/>
    <property type="match status" value="1"/>
</dbReference>
<feature type="compositionally biased region" description="Polar residues" evidence="4">
    <location>
        <begin position="255"/>
        <end position="267"/>
    </location>
</feature>
<dbReference type="STRING" id="4829.A0A163J4S0"/>
<dbReference type="GO" id="GO:0000978">
    <property type="term" value="F:RNA polymerase II cis-regulatory region sequence-specific DNA binding"/>
    <property type="evidence" value="ECO:0007669"/>
    <property type="project" value="TreeGrafter"/>
</dbReference>
<dbReference type="CDD" id="cd01389">
    <property type="entry name" value="HMG-box_ROX1-like"/>
    <property type="match status" value="1"/>
</dbReference>
<organism evidence="6">
    <name type="scientific">Absidia glauca</name>
    <name type="common">Pin mould</name>
    <dbReference type="NCBI Taxonomy" id="4829"/>
    <lineage>
        <taxon>Eukaryota</taxon>
        <taxon>Fungi</taxon>
        <taxon>Fungi incertae sedis</taxon>
        <taxon>Mucoromycota</taxon>
        <taxon>Mucoromycotina</taxon>
        <taxon>Mucoromycetes</taxon>
        <taxon>Mucorales</taxon>
        <taxon>Cunninghamellaceae</taxon>
        <taxon>Absidia</taxon>
    </lineage>
</organism>
<feature type="region of interest" description="Disordered" evidence="4">
    <location>
        <begin position="152"/>
        <end position="221"/>
    </location>
</feature>
<accession>A0A163J4S0</accession>
<feature type="region of interest" description="Disordered" evidence="4">
    <location>
        <begin position="1"/>
        <end position="63"/>
    </location>
</feature>
<dbReference type="SMART" id="SM00398">
    <property type="entry name" value="HMG"/>
    <property type="match status" value="1"/>
</dbReference>
<evidence type="ECO:0000259" key="5">
    <source>
        <dbReference type="PROSITE" id="PS50118"/>
    </source>
</evidence>
<dbReference type="GO" id="GO:0030154">
    <property type="term" value="P:cell differentiation"/>
    <property type="evidence" value="ECO:0007669"/>
    <property type="project" value="TreeGrafter"/>
</dbReference>
<name>A0A163J4S0_ABSGL</name>
<dbReference type="SUPFAM" id="SSF47095">
    <property type="entry name" value="HMG-box"/>
    <property type="match status" value="1"/>
</dbReference>
<dbReference type="GO" id="GO:0001228">
    <property type="term" value="F:DNA-binding transcription activator activity, RNA polymerase II-specific"/>
    <property type="evidence" value="ECO:0007669"/>
    <property type="project" value="TreeGrafter"/>
</dbReference>
<dbReference type="Pfam" id="PF00505">
    <property type="entry name" value="HMG_box"/>
    <property type="match status" value="1"/>
</dbReference>
<evidence type="ECO:0000256" key="4">
    <source>
        <dbReference type="SAM" id="MobiDB-lite"/>
    </source>
</evidence>
<proteinExistence type="predicted"/>
<evidence type="ECO:0000313" key="7">
    <source>
        <dbReference type="Proteomes" id="UP000078561"/>
    </source>
</evidence>
<dbReference type="EMBL" id="LT551602">
    <property type="protein sequence ID" value="SAL97173.1"/>
    <property type="molecule type" value="Genomic_DNA"/>
</dbReference>
<dbReference type="Proteomes" id="UP000078561">
    <property type="component" value="Unassembled WGS sequence"/>
</dbReference>
<dbReference type="Gene3D" id="1.10.30.10">
    <property type="entry name" value="High mobility group box domain"/>
    <property type="match status" value="1"/>
</dbReference>
<dbReference type="InParanoid" id="A0A163J4S0"/>
<reference evidence="6" key="1">
    <citation type="submission" date="2016-04" db="EMBL/GenBank/DDBJ databases">
        <authorList>
            <person name="Evans L.H."/>
            <person name="Alamgir A."/>
            <person name="Owens N."/>
            <person name="Weber N.D."/>
            <person name="Virtaneva K."/>
            <person name="Barbian K."/>
            <person name="Babar A."/>
            <person name="Rosenke K."/>
        </authorList>
    </citation>
    <scope>NUCLEOTIDE SEQUENCE [LARGE SCALE GENOMIC DNA]</scope>
    <source>
        <strain evidence="6">CBS 101.48</strain>
    </source>
</reference>
<dbReference type="OMA" id="SAANMHK"/>
<feature type="compositionally biased region" description="Low complexity" evidence="4">
    <location>
        <begin position="158"/>
        <end position="171"/>
    </location>
</feature>
<feature type="region of interest" description="Disordered" evidence="4">
    <location>
        <begin position="383"/>
        <end position="410"/>
    </location>
</feature>
<dbReference type="PANTHER" id="PTHR10270:SF161">
    <property type="entry name" value="SEX-DETERMINING REGION Y PROTEIN"/>
    <property type="match status" value="1"/>
</dbReference>
<feature type="region of interest" description="Disordered" evidence="4">
    <location>
        <begin position="236"/>
        <end position="275"/>
    </location>
</feature>
<dbReference type="AlphaFoldDB" id="A0A163J4S0"/>
<protein>
    <recommendedName>
        <fullName evidence="5">HMG box domain-containing protein</fullName>
    </recommendedName>
</protein>
<feature type="compositionally biased region" description="Pro residues" evidence="4">
    <location>
        <begin position="20"/>
        <end position="36"/>
    </location>
</feature>
<evidence type="ECO:0000313" key="6">
    <source>
        <dbReference type="EMBL" id="SAL97173.1"/>
    </source>
</evidence>
<dbReference type="OrthoDB" id="6247875at2759"/>
<keyword evidence="7" id="KW-1185">Reference proteome</keyword>